<evidence type="ECO:0000313" key="2">
    <source>
        <dbReference type="Proteomes" id="UP000028924"/>
    </source>
</evidence>
<name>A0A087SB72_AUXPR</name>
<dbReference type="Proteomes" id="UP000028924">
    <property type="component" value="Unassembled WGS sequence"/>
</dbReference>
<accession>A0A087SB72</accession>
<protein>
    <submittedName>
        <fullName evidence="1">Uncharacterized protein</fullName>
    </submittedName>
</protein>
<proteinExistence type="predicted"/>
<dbReference type="GeneID" id="23611725"/>
<dbReference type="AlphaFoldDB" id="A0A087SB72"/>
<keyword evidence="2" id="KW-1185">Reference proteome</keyword>
<dbReference type="EMBL" id="KL662085">
    <property type="protein sequence ID" value="KFM22976.1"/>
    <property type="molecule type" value="Genomic_DNA"/>
</dbReference>
<dbReference type="KEGG" id="apro:F751_0334"/>
<sequence>MRWSAPTFLHSDGHCVDAAARTGGSQRLPAAQDGMQGWTASGSYVSAPTKELRRIQLDISAPAILPAVHPNPSRSLQCSLVSVLALSWRLKFIEEDLQPLLLGSGQHLHGGWQGVHSAIWVLSWRWPTCSMSYLISSERAGGAK</sequence>
<evidence type="ECO:0000313" key="1">
    <source>
        <dbReference type="EMBL" id="KFM22976.1"/>
    </source>
</evidence>
<gene>
    <name evidence="1" type="ORF">F751_0334</name>
</gene>
<reference evidence="1 2" key="1">
    <citation type="journal article" date="2014" name="BMC Genomics">
        <title>Oil accumulation mechanisms of the oleaginous microalga Chlorella protothecoides revealed through its genome, transcriptomes, and proteomes.</title>
        <authorList>
            <person name="Gao C."/>
            <person name="Wang Y."/>
            <person name="Shen Y."/>
            <person name="Yan D."/>
            <person name="He X."/>
            <person name="Dai J."/>
            <person name="Wu Q."/>
        </authorList>
    </citation>
    <scope>NUCLEOTIDE SEQUENCE [LARGE SCALE GENOMIC DNA]</scope>
    <source>
        <strain evidence="1 2">0710</strain>
    </source>
</reference>
<dbReference type="RefSeq" id="XP_011395843.1">
    <property type="nucleotide sequence ID" value="XM_011397541.1"/>
</dbReference>
<organism evidence="1 2">
    <name type="scientific">Auxenochlorella protothecoides</name>
    <name type="common">Green microalga</name>
    <name type="synonym">Chlorella protothecoides</name>
    <dbReference type="NCBI Taxonomy" id="3075"/>
    <lineage>
        <taxon>Eukaryota</taxon>
        <taxon>Viridiplantae</taxon>
        <taxon>Chlorophyta</taxon>
        <taxon>core chlorophytes</taxon>
        <taxon>Trebouxiophyceae</taxon>
        <taxon>Chlorellales</taxon>
        <taxon>Chlorellaceae</taxon>
        <taxon>Auxenochlorella</taxon>
    </lineage>
</organism>